<evidence type="ECO:0000313" key="2">
    <source>
        <dbReference type="Proteomes" id="UP001056120"/>
    </source>
</evidence>
<dbReference type="Proteomes" id="UP001056120">
    <property type="component" value="Linkage Group LG27"/>
</dbReference>
<protein>
    <submittedName>
        <fullName evidence="1">Uncharacterized protein</fullName>
    </submittedName>
</protein>
<sequence length="583" mass="64474">MLAIFRKAFANPPEELKSPAPHHSSQPKLPQQTLQHFLSLHPTNSFSITSGDAAVLAYTINQTLFTAFDDIYCFFIGSLNNLHAQIKQYGLSKNTNEAMFVIEAYRTLRDRGPYPADQVIKDLEGSFAFVVYDSKSGTVFTALGSDGGVKLYWGIAADGSVVICDDLEVMKAGCGKSFAPFPKGCMFHSEGGLVSFEHPMNKIRAMPRVDSEGVMCGANFKVDPCSRIVMETWGNSGKCLNEYRLYTGALGTAFLVFKAYQITHDKNDLNLCKDILKACDSAPFDSSRVTFICGLGGVYALGAVVAKEANDDSLCDYYLTRFRKIKISKDLPDELLYGRSGYLWPCLFLNKNLGQNTISSTHMRTITDEIIESGRKLSTKECPLMYEWRGERYWGAAHGLVGIMHVLLDMVLTEDEIGDVKGTLFYMMKNRFPSGNYPSSEGSESDDLVHWCHGAAGVALTLAKAAKACIPVFGDEEFYKAAVEAGEVVWERGLLKRVGICHGISGNTYVFLSLYRLTGDVKFLYRAKAFATFLNEKSAMLVSQGTMHGGDHPFSLFEGVGGMAYLFMDMIEPLEARFPAYEL</sequence>
<organism evidence="1 2">
    <name type="scientific">Smallanthus sonchifolius</name>
    <dbReference type="NCBI Taxonomy" id="185202"/>
    <lineage>
        <taxon>Eukaryota</taxon>
        <taxon>Viridiplantae</taxon>
        <taxon>Streptophyta</taxon>
        <taxon>Embryophyta</taxon>
        <taxon>Tracheophyta</taxon>
        <taxon>Spermatophyta</taxon>
        <taxon>Magnoliopsida</taxon>
        <taxon>eudicotyledons</taxon>
        <taxon>Gunneridae</taxon>
        <taxon>Pentapetalae</taxon>
        <taxon>asterids</taxon>
        <taxon>campanulids</taxon>
        <taxon>Asterales</taxon>
        <taxon>Asteraceae</taxon>
        <taxon>Asteroideae</taxon>
        <taxon>Heliantheae alliance</taxon>
        <taxon>Millerieae</taxon>
        <taxon>Smallanthus</taxon>
    </lineage>
</organism>
<evidence type="ECO:0000313" key="1">
    <source>
        <dbReference type="EMBL" id="KAI3686278.1"/>
    </source>
</evidence>
<comment type="caution">
    <text evidence="1">The sequence shown here is derived from an EMBL/GenBank/DDBJ whole genome shotgun (WGS) entry which is preliminary data.</text>
</comment>
<proteinExistence type="predicted"/>
<dbReference type="EMBL" id="CM042044">
    <property type="protein sequence ID" value="KAI3686278.1"/>
    <property type="molecule type" value="Genomic_DNA"/>
</dbReference>
<accession>A0ACB8YLI3</accession>
<keyword evidence="2" id="KW-1185">Reference proteome</keyword>
<name>A0ACB8YLI3_9ASTR</name>
<gene>
    <name evidence="1" type="ORF">L1987_79952</name>
</gene>
<reference evidence="2" key="1">
    <citation type="journal article" date="2022" name="Mol. Ecol. Resour.">
        <title>The genomes of chicory, endive, great burdock and yacon provide insights into Asteraceae palaeo-polyploidization history and plant inulin production.</title>
        <authorList>
            <person name="Fan W."/>
            <person name="Wang S."/>
            <person name="Wang H."/>
            <person name="Wang A."/>
            <person name="Jiang F."/>
            <person name="Liu H."/>
            <person name="Zhao H."/>
            <person name="Xu D."/>
            <person name="Zhang Y."/>
        </authorList>
    </citation>
    <scope>NUCLEOTIDE SEQUENCE [LARGE SCALE GENOMIC DNA]</scope>
    <source>
        <strain evidence="2">cv. Yunnan</strain>
    </source>
</reference>
<reference evidence="1 2" key="2">
    <citation type="journal article" date="2022" name="Mol. Ecol. Resour.">
        <title>The genomes of chicory, endive, great burdock and yacon provide insights into Asteraceae paleo-polyploidization history and plant inulin production.</title>
        <authorList>
            <person name="Fan W."/>
            <person name="Wang S."/>
            <person name="Wang H."/>
            <person name="Wang A."/>
            <person name="Jiang F."/>
            <person name="Liu H."/>
            <person name="Zhao H."/>
            <person name="Xu D."/>
            <person name="Zhang Y."/>
        </authorList>
    </citation>
    <scope>NUCLEOTIDE SEQUENCE [LARGE SCALE GENOMIC DNA]</scope>
    <source>
        <strain evidence="2">cv. Yunnan</strain>
        <tissue evidence="1">Leaves</tissue>
    </source>
</reference>